<proteinExistence type="inferred from homology"/>
<evidence type="ECO:0000313" key="5">
    <source>
        <dbReference type="Proteomes" id="UP000237983"/>
    </source>
</evidence>
<dbReference type="PANTHER" id="PTHR43649">
    <property type="entry name" value="ARABINOSE-BINDING PROTEIN-RELATED"/>
    <property type="match status" value="1"/>
</dbReference>
<keyword evidence="3" id="KW-0732">Signal</keyword>
<evidence type="ECO:0000256" key="1">
    <source>
        <dbReference type="ARBA" id="ARBA00008520"/>
    </source>
</evidence>
<evidence type="ECO:0000256" key="2">
    <source>
        <dbReference type="ARBA" id="ARBA00022448"/>
    </source>
</evidence>
<name>A0A2T0V709_9MICO</name>
<feature type="signal peptide" evidence="3">
    <location>
        <begin position="1"/>
        <end position="24"/>
    </location>
</feature>
<dbReference type="PROSITE" id="PS51257">
    <property type="entry name" value="PROKAR_LIPOPROTEIN"/>
    <property type="match status" value="1"/>
</dbReference>
<dbReference type="Pfam" id="PF01547">
    <property type="entry name" value="SBP_bac_1"/>
    <property type="match status" value="1"/>
</dbReference>
<dbReference type="InterPro" id="IPR050490">
    <property type="entry name" value="Bact_solute-bd_prot1"/>
</dbReference>
<dbReference type="EMBL" id="PVTL01000009">
    <property type="protein sequence ID" value="PRY65975.1"/>
    <property type="molecule type" value="Genomic_DNA"/>
</dbReference>
<feature type="chain" id="PRO_5039033268" evidence="3">
    <location>
        <begin position="25"/>
        <end position="447"/>
    </location>
</feature>
<dbReference type="Gene3D" id="3.40.190.10">
    <property type="entry name" value="Periplasmic binding protein-like II"/>
    <property type="match status" value="2"/>
</dbReference>
<protein>
    <submittedName>
        <fullName evidence="4">Carbohydrate ABC transporter substrate-binding protein (CUT1 family)</fullName>
    </submittedName>
</protein>
<dbReference type="OrthoDB" id="8663148at2"/>
<comment type="caution">
    <text evidence="4">The sequence shown here is derived from an EMBL/GenBank/DDBJ whole genome shotgun (WGS) entry which is preliminary data.</text>
</comment>
<keyword evidence="2" id="KW-0813">Transport</keyword>
<accession>A0A2T0V709</accession>
<evidence type="ECO:0000256" key="3">
    <source>
        <dbReference type="SAM" id="SignalP"/>
    </source>
</evidence>
<comment type="similarity">
    <text evidence="1">Belongs to the bacterial solute-binding protein 1 family.</text>
</comment>
<evidence type="ECO:0000313" key="4">
    <source>
        <dbReference type="EMBL" id="PRY65975.1"/>
    </source>
</evidence>
<gene>
    <name evidence="4" type="ORF">B0I08_109125</name>
</gene>
<dbReference type="PANTHER" id="PTHR43649:SF29">
    <property type="entry name" value="OSMOPROTECTIVE COMPOUNDS-BINDING PROTEIN GGTB"/>
    <property type="match status" value="1"/>
</dbReference>
<organism evidence="4 5">
    <name type="scientific">Glaciihabitans tibetensis</name>
    <dbReference type="NCBI Taxonomy" id="1266600"/>
    <lineage>
        <taxon>Bacteria</taxon>
        <taxon>Bacillati</taxon>
        <taxon>Actinomycetota</taxon>
        <taxon>Actinomycetes</taxon>
        <taxon>Micrococcales</taxon>
        <taxon>Microbacteriaceae</taxon>
        <taxon>Glaciihabitans</taxon>
    </lineage>
</organism>
<dbReference type="AlphaFoldDB" id="A0A2T0V709"/>
<sequence length="447" mass="47400">MRSILHRRITVPVAILATVGLALTGCSSGGGGGSADSGPGDAGEADGVVTMYGTIIDTEEELLNESWAAWEEESGIDIQYESSKEFEAQITIRAQGGNAPDLAIFPQPGLLGDLASRDYIQPAPEGVADNVGEYWTDDWAAYATTDDTLFGAPLMASVKGYVWYHPADFAEWGVEVPETWDELLELTATIQETTGVAPWCAGFDSDAASGWPGTDWVEDLVLRQAGPEVYDQWVNHEIPFDDPAIAEAFDSVGEILLNPDYVNAGYGGVESINSNTFQDVARVIGDGTCALHHQASFYDGFLTDPTNGNTSVGPEEDVWAFLLPPVEADSGQAVTGGGEIVAAFSNDEDTIAVQEYLSSPEWANSRVALGGVISANNGLDPSNASSPVLQDAIGILTDENTTFRFDASDLMPGVVGSGSFFTGIVDWINGKATEDVLSTIESSWPSE</sequence>
<reference evidence="4 5" key="1">
    <citation type="submission" date="2018-03" db="EMBL/GenBank/DDBJ databases">
        <title>Genomic Encyclopedia of Type Strains, Phase III (KMG-III): the genomes of soil and plant-associated and newly described type strains.</title>
        <authorList>
            <person name="Whitman W."/>
        </authorList>
    </citation>
    <scope>NUCLEOTIDE SEQUENCE [LARGE SCALE GENOMIC DNA]</scope>
    <source>
        <strain evidence="4 5">CGMCC 1.12484</strain>
    </source>
</reference>
<dbReference type="RefSeq" id="WP_106214503.1">
    <property type="nucleotide sequence ID" value="NZ_PVTL01000009.1"/>
</dbReference>
<dbReference type="SUPFAM" id="SSF53850">
    <property type="entry name" value="Periplasmic binding protein-like II"/>
    <property type="match status" value="1"/>
</dbReference>
<dbReference type="InterPro" id="IPR006059">
    <property type="entry name" value="SBP"/>
</dbReference>
<dbReference type="Proteomes" id="UP000237983">
    <property type="component" value="Unassembled WGS sequence"/>
</dbReference>
<keyword evidence="5" id="KW-1185">Reference proteome</keyword>